<proteinExistence type="inferred from homology"/>
<dbReference type="Gene3D" id="1.10.10.920">
    <property type="match status" value="1"/>
</dbReference>
<dbReference type="SUPFAM" id="SSF102114">
    <property type="entry name" value="Radical SAM enzymes"/>
    <property type="match status" value="1"/>
</dbReference>
<evidence type="ECO:0000256" key="6">
    <source>
        <dbReference type="ARBA" id="ARBA00022490"/>
    </source>
</evidence>
<evidence type="ECO:0000256" key="11">
    <source>
        <dbReference type="ARBA" id="ARBA00023014"/>
    </source>
</evidence>
<evidence type="ECO:0000259" key="18">
    <source>
        <dbReference type="PROSITE" id="PS51918"/>
    </source>
</evidence>
<comment type="cofactor">
    <cofactor evidence="15 17">
        <name>[4Fe-4S] cluster</name>
        <dbReference type="ChEBI" id="CHEBI:49883"/>
    </cofactor>
    <text evidence="15 17">Binds 1 [4Fe-4S] cluster. The cluster is coordinated with 3 cysteines and an exchangeable S-adenosyl-L-methionine.</text>
</comment>
<comment type="function">
    <text evidence="13">Involved in the heme biosynthesis. Catalyzes the anaerobic oxidative decarboxylation of propionate groups of rings A and B of coproporphyrinogen III to yield the vinyl groups in protoporphyrinogen IX.</text>
</comment>
<keyword evidence="20" id="KW-1185">Reference proteome</keyword>
<evidence type="ECO:0000256" key="7">
    <source>
        <dbReference type="ARBA" id="ARBA00022691"/>
    </source>
</evidence>
<organism evidence="19 20">
    <name type="scientific">Thiohalocapsa marina</name>
    <dbReference type="NCBI Taxonomy" id="424902"/>
    <lineage>
        <taxon>Bacteria</taxon>
        <taxon>Pseudomonadati</taxon>
        <taxon>Pseudomonadota</taxon>
        <taxon>Gammaproteobacteria</taxon>
        <taxon>Chromatiales</taxon>
        <taxon>Chromatiaceae</taxon>
        <taxon>Thiohalocapsa</taxon>
    </lineage>
</organism>
<evidence type="ECO:0000256" key="12">
    <source>
        <dbReference type="ARBA" id="ARBA00023244"/>
    </source>
</evidence>
<evidence type="ECO:0000256" key="10">
    <source>
        <dbReference type="ARBA" id="ARBA00023004"/>
    </source>
</evidence>
<feature type="binding site" evidence="16">
    <location>
        <position position="177"/>
    </location>
    <ligand>
        <name>S-adenosyl-L-methionine</name>
        <dbReference type="ChEBI" id="CHEBI:59789"/>
        <label>2</label>
    </ligand>
</feature>
<dbReference type="SFLD" id="SFLDG01082">
    <property type="entry name" value="B12-binding_domain_containing"/>
    <property type="match status" value="1"/>
</dbReference>
<dbReference type="Proteomes" id="UP000322981">
    <property type="component" value="Unassembled WGS sequence"/>
</dbReference>
<evidence type="ECO:0000256" key="17">
    <source>
        <dbReference type="PIRSR" id="PIRSR000167-2"/>
    </source>
</evidence>
<comment type="catalytic activity">
    <reaction evidence="14 15">
        <text>coproporphyrinogen III + 2 S-adenosyl-L-methionine = protoporphyrinogen IX + 2 5'-deoxyadenosine + 2 L-methionine + 2 CO2</text>
        <dbReference type="Rhea" id="RHEA:15425"/>
        <dbReference type="ChEBI" id="CHEBI:16526"/>
        <dbReference type="ChEBI" id="CHEBI:17319"/>
        <dbReference type="ChEBI" id="CHEBI:57307"/>
        <dbReference type="ChEBI" id="CHEBI:57309"/>
        <dbReference type="ChEBI" id="CHEBI:57844"/>
        <dbReference type="ChEBI" id="CHEBI:59789"/>
        <dbReference type="EC" id="1.3.98.3"/>
    </reaction>
</comment>
<evidence type="ECO:0000256" key="14">
    <source>
        <dbReference type="ARBA" id="ARBA00048321"/>
    </source>
</evidence>
<evidence type="ECO:0000256" key="1">
    <source>
        <dbReference type="ARBA" id="ARBA00004496"/>
    </source>
</evidence>
<evidence type="ECO:0000256" key="3">
    <source>
        <dbReference type="ARBA" id="ARBA00005493"/>
    </source>
</evidence>
<dbReference type="InterPro" id="IPR058240">
    <property type="entry name" value="rSAM_sf"/>
</dbReference>
<keyword evidence="5 15" id="KW-0004">4Fe-4S</keyword>
<dbReference type="InterPro" id="IPR007197">
    <property type="entry name" value="rSAM"/>
</dbReference>
<feature type="binding site" evidence="16">
    <location>
        <position position="60"/>
    </location>
    <ligand>
        <name>S-adenosyl-L-methionine</name>
        <dbReference type="ChEBI" id="CHEBI:59789"/>
        <label>1</label>
    </ligand>
</feature>
<dbReference type="OrthoDB" id="9808022at2"/>
<comment type="similarity">
    <text evidence="3 15">Belongs to the anaerobic coproporphyrinogen-III oxidase family.</text>
</comment>
<evidence type="ECO:0000256" key="2">
    <source>
        <dbReference type="ARBA" id="ARBA00004785"/>
    </source>
</evidence>
<comment type="caution">
    <text evidence="19">The sequence shown here is derived from an EMBL/GenBank/DDBJ whole genome shotgun (WGS) entry which is preliminary data.</text>
</comment>
<evidence type="ECO:0000256" key="8">
    <source>
        <dbReference type="ARBA" id="ARBA00022723"/>
    </source>
</evidence>
<feature type="binding site" evidence="16">
    <location>
        <begin position="72"/>
        <end position="74"/>
    </location>
    <ligand>
        <name>S-adenosyl-L-methionine</name>
        <dbReference type="ChEBI" id="CHEBI:59789"/>
        <label>2</label>
    </ligand>
</feature>
<dbReference type="Gene3D" id="3.80.30.20">
    <property type="entry name" value="tm_1862 like domain"/>
    <property type="match status" value="1"/>
</dbReference>
<protein>
    <recommendedName>
        <fullName evidence="15">Coproporphyrinogen-III oxidase</fullName>
        <ecNumber evidence="15">1.3.98.3</ecNumber>
    </recommendedName>
</protein>
<dbReference type="InterPro" id="IPR034505">
    <property type="entry name" value="Coproporphyrinogen-III_oxidase"/>
</dbReference>
<comment type="pathway">
    <text evidence="2 15">Porphyrin-containing compound metabolism; protoporphyrin-IX biosynthesis; protoporphyrinogen-IX from coproporphyrinogen-III (AdoMet route): step 1/1.</text>
</comment>
<dbReference type="AlphaFoldDB" id="A0A5M8FI98"/>
<dbReference type="UniPathway" id="UPA00251">
    <property type="reaction ID" value="UER00323"/>
</dbReference>
<evidence type="ECO:0000256" key="5">
    <source>
        <dbReference type="ARBA" id="ARBA00022485"/>
    </source>
</evidence>
<keyword evidence="10 15" id="KW-0408">Iron</keyword>
<feature type="binding site" evidence="16">
    <location>
        <position position="117"/>
    </location>
    <ligand>
        <name>S-adenosyl-L-methionine</name>
        <dbReference type="ChEBI" id="CHEBI:59789"/>
        <label>1</label>
    </ligand>
</feature>
<dbReference type="InterPro" id="IPR006638">
    <property type="entry name" value="Elp3/MiaA/NifB-like_rSAM"/>
</dbReference>
<evidence type="ECO:0000256" key="15">
    <source>
        <dbReference type="PIRNR" id="PIRNR000167"/>
    </source>
</evidence>
<feature type="binding site" evidence="16">
    <location>
        <position position="189"/>
    </location>
    <ligand>
        <name>S-adenosyl-L-methionine</name>
        <dbReference type="ChEBI" id="CHEBI:59789"/>
        <label>2</label>
    </ligand>
</feature>
<dbReference type="GO" id="GO:0005737">
    <property type="term" value="C:cytoplasm"/>
    <property type="evidence" value="ECO:0007669"/>
    <property type="project" value="UniProtKB-SubCell"/>
</dbReference>
<dbReference type="PANTHER" id="PTHR13932:SF6">
    <property type="entry name" value="OXYGEN-INDEPENDENT COPROPORPHYRINOGEN III OXIDASE"/>
    <property type="match status" value="1"/>
</dbReference>
<feature type="binding site" evidence="17">
    <location>
        <position position="70"/>
    </location>
    <ligand>
        <name>[4Fe-4S] cluster</name>
        <dbReference type="ChEBI" id="CHEBI:49883"/>
        <note>4Fe-4S-S-AdoMet</note>
    </ligand>
</feature>
<keyword evidence="6 15" id="KW-0963">Cytoplasm</keyword>
<feature type="domain" description="Radical SAM core" evidence="18">
    <location>
        <begin position="51"/>
        <end position="285"/>
    </location>
</feature>
<name>A0A5M8FI98_9GAMM</name>
<evidence type="ECO:0000256" key="9">
    <source>
        <dbReference type="ARBA" id="ARBA00023002"/>
    </source>
</evidence>
<dbReference type="InterPro" id="IPR004558">
    <property type="entry name" value="Coprogen_oxidase_HemN"/>
</dbReference>
<accession>A0A5M8FI98</accession>
<dbReference type="GO" id="GO:0051989">
    <property type="term" value="F:coproporphyrinogen dehydrogenase activity"/>
    <property type="evidence" value="ECO:0007669"/>
    <property type="project" value="UniProtKB-EC"/>
</dbReference>
<dbReference type="Pfam" id="PF04055">
    <property type="entry name" value="Radical_SAM"/>
    <property type="match status" value="1"/>
</dbReference>
<dbReference type="PROSITE" id="PS51918">
    <property type="entry name" value="RADICAL_SAM"/>
    <property type="match status" value="1"/>
</dbReference>
<evidence type="ECO:0000313" key="20">
    <source>
        <dbReference type="Proteomes" id="UP000322981"/>
    </source>
</evidence>
<dbReference type="EC" id="1.3.98.3" evidence="15"/>
<evidence type="ECO:0000256" key="13">
    <source>
        <dbReference type="ARBA" id="ARBA00024295"/>
    </source>
</evidence>
<evidence type="ECO:0000256" key="4">
    <source>
        <dbReference type="ARBA" id="ARBA00011245"/>
    </source>
</evidence>
<dbReference type="NCBIfam" id="TIGR00538">
    <property type="entry name" value="hemN"/>
    <property type="match status" value="1"/>
</dbReference>
<dbReference type="SFLD" id="SFLDS00029">
    <property type="entry name" value="Radical_SAM"/>
    <property type="match status" value="1"/>
</dbReference>
<dbReference type="InterPro" id="IPR023404">
    <property type="entry name" value="rSAM_horseshoe"/>
</dbReference>
<keyword evidence="8 15" id="KW-0479">Metal-binding</keyword>
<dbReference type="SMART" id="SM00729">
    <property type="entry name" value="Elp3"/>
    <property type="match status" value="1"/>
</dbReference>
<keyword evidence="7 15" id="KW-0949">S-adenosyl-L-methionine</keyword>
<dbReference type="EMBL" id="VWXX01000040">
    <property type="protein sequence ID" value="KAA6182841.1"/>
    <property type="molecule type" value="Genomic_DNA"/>
</dbReference>
<feature type="binding site" evidence="17">
    <location>
        <position position="73"/>
    </location>
    <ligand>
        <name>[4Fe-4S] cluster</name>
        <dbReference type="ChEBI" id="CHEBI:49883"/>
        <note>4Fe-4S-S-AdoMet</note>
    </ligand>
</feature>
<comment type="subunit">
    <text evidence="4">Monomer.</text>
</comment>
<dbReference type="PIRSF" id="PIRSF000167">
    <property type="entry name" value="HemN"/>
    <property type="match status" value="1"/>
</dbReference>
<dbReference type="SFLD" id="SFLDG01065">
    <property type="entry name" value="anaerobic_coproporphyrinogen-I"/>
    <property type="match status" value="1"/>
</dbReference>
<reference evidence="19 20" key="1">
    <citation type="submission" date="2019-09" db="EMBL/GenBank/DDBJ databases">
        <title>Whole-genome sequence of the purple sulfur bacterium Thiohalocapsa marina DSM 19078.</title>
        <authorList>
            <person name="Kyndt J.A."/>
            <person name="Meyer T.E."/>
        </authorList>
    </citation>
    <scope>NUCLEOTIDE SEQUENCE [LARGE SCALE GENOMIC DNA]</scope>
    <source>
        <strain evidence="19 20">DSM 19078</strain>
    </source>
</reference>
<feature type="binding site" evidence="16">
    <location>
        <begin position="118"/>
        <end position="119"/>
    </location>
    <ligand>
        <name>S-adenosyl-L-methionine</name>
        <dbReference type="ChEBI" id="CHEBI:59789"/>
        <label>2</label>
    </ligand>
</feature>
<gene>
    <name evidence="19" type="primary">hemN</name>
    <name evidence="19" type="ORF">F2Q65_17240</name>
</gene>
<keyword evidence="9 15" id="KW-0560">Oxidoreductase</keyword>
<feature type="binding site" evidence="17">
    <location>
        <position position="66"/>
    </location>
    <ligand>
        <name>[4Fe-4S] cluster</name>
        <dbReference type="ChEBI" id="CHEBI:49883"/>
        <note>4Fe-4S-S-AdoMet</note>
    </ligand>
</feature>
<dbReference type="GO" id="GO:0051539">
    <property type="term" value="F:4 iron, 4 sulfur cluster binding"/>
    <property type="evidence" value="ECO:0007669"/>
    <property type="project" value="UniProtKB-KW"/>
</dbReference>
<dbReference type="GO" id="GO:0006782">
    <property type="term" value="P:protoporphyrinogen IX biosynthetic process"/>
    <property type="evidence" value="ECO:0007669"/>
    <property type="project" value="UniProtKB-UniPathway"/>
</dbReference>
<feature type="binding site" evidence="16">
    <location>
        <position position="214"/>
    </location>
    <ligand>
        <name>S-adenosyl-L-methionine</name>
        <dbReference type="ChEBI" id="CHEBI:59789"/>
        <label>2</label>
    </ligand>
</feature>
<feature type="binding site" evidence="16">
    <location>
        <position position="150"/>
    </location>
    <ligand>
        <name>S-adenosyl-L-methionine</name>
        <dbReference type="ChEBI" id="CHEBI:59789"/>
        <label>1</label>
    </ligand>
</feature>
<dbReference type="RefSeq" id="WP_150094644.1">
    <property type="nucleotide sequence ID" value="NZ_JBFUOH010000111.1"/>
</dbReference>
<sequence>MSSAMPAEISRDMLERFAELSPAVDQVEPETPWWDSFGSDEYAAALSTAAQGVDETLSLYIHVPFCPGRCLYCGCNTTITHDSSRIDRYLDVLDREMALVTERLPGERDVLSLHLAGGTPNYLNDAQLTRLTEMVERRFRLLPDTDLSIECDPRRTSAGQLDLLYALGYQRITFGVQDLDPGVQRAIGRIQSLDLIRDVYWTAREIGFDSIGFDLIFGLPHQTEATFQRTLETVAELQPDRVACFGYSRSTTRGSHQHAIDVHQLPSALERQVLFHNAVKVFTAAGYAWLGLDNFALDTDELAVAQQEGRLHRSCIGYTARVSDLFLGFGAGAVGEVGGYCVQNQTSVARWQEQLEQDRFPVGRGHCLNSTEQCRRQAIEHLICNLELPASMAAGCLEEEYKRLASFAPDGLVEIGDDRLRITTAGRFFLRNLCSEHDAYFNWDRARWHFARSS</sequence>
<keyword evidence="12 15" id="KW-0627">Porphyrin biosynthesis</keyword>
<dbReference type="CDD" id="cd01335">
    <property type="entry name" value="Radical_SAM"/>
    <property type="match status" value="1"/>
</dbReference>
<dbReference type="GO" id="GO:0004109">
    <property type="term" value="F:coproporphyrinogen oxidase activity"/>
    <property type="evidence" value="ECO:0007669"/>
    <property type="project" value="InterPro"/>
</dbReference>
<evidence type="ECO:0000313" key="19">
    <source>
        <dbReference type="EMBL" id="KAA6182841.1"/>
    </source>
</evidence>
<dbReference type="GO" id="GO:0046872">
    <property type="term" value="F:metal ion binding"/>
    <property type="evidence" value="ECO:0007669"/>
    <property type="project" value="UniProtKB-KW"/>
</dbReference>
<keyword evidence="11 15" id="KW-0411">Iron-sulfur</keyword>
<comment type="subcellular location">
    <subcellularLocation>
        <location evidence="1 15">Cytoplasm</location>
    </subcellularLocation>
</comment>
<dbReference type="PANTHER" id="PTHR13932">
    <property type="entry name" value="COPROPORPHYRINIGEN III OXIDASE"/>
    <property type="match status" value="1"/>
</dbReference>
<evidence type="ECO:0000256" key="16">
    <source>
        <dbReference type="PIRSR" id="PIRSR000167-1"/>
    </source>
</evidence>